<proteinExistence type="predicted"/>
<dbReference type="RefSeq" id="WP_066603088.1">
    <property type="nucleotide sequence ID" value="NZ_FORY01000001.1"/>
</dbReference>
<dbReference type="OrthoDB" id="8592692at2"/>
<feature type="chain" id="PRO_5010191175" description="Lipoprotein" evidence="1">
    <location>
        <begin position="19"/>
        <end position="117"/>
    </location>
</feature>
<sequence>MRRILLCVLACVSLAACQGEEQETSAGYGLAGFDPHASETQKAACEARGGTFKTGGLGGIMTCFEVPKDAGKRCSKSSDCSTGMCLARSQSCTPVMPLFGCNDVLDAEGRKVSLCVD</sequence>
<dbReference type="GeneID" id="98663608"/>
<keyword evidence="3" id="KW-1185">Reference proteome</keyword>
<feature type="signal peptide" evidence="1">
    <location>
        <begin position="1"/>
        <end position="18"/>
    </location>
</feature>
<dbReference type="STRING" id="576117.SAMN04488138_101134"/>
<name>A0A1I3MSS4_9RHOB</name>
<dbReference type="PROSITE" id="PS51257">
    <property type="entry name" value="PROKAR_LIPOPROTEIN"/>
    <property type="match status" value="1"/>
</dbReference>
<dbReference type="AlphaFoldDB" id="A0A1I3MSS4"/>
<evidence type="ECO:0000313" key="3">
    <source>
        <dbReference type="Proteomes" id="UP000183299"/>
    </source>
</evidence>
<evidence type="ECO:0000313" key="2">
    <source>
        <dbReference type="EMBL" id="SFI99991.1"/>
    </source>
</evidence>
<protein>
    <recommendedName>
        <fullName evidence="4">Lipoprotein</fullName>
    </recommendedName>
</protein>
<keyword evidence="1" id="KW-0732">Signal</keyword>
<dbReference type="EMBL" id="FORY01000001">
    <property type="protein sequence ID" value="SFI99991.1"/>
    <property type="molecule type" value="Genomic_DNA"/>
</dbReference>
<accession>A0A1I3MSS4</accession>
<evidence type="ECO:0000256" key="1">
    <source>
        <dbReference type="SAM" id="SignalP"/>
    </source>
</evidence>
<evidence type="ECO:0008006" key="4">
    <source>
        <dbReference type="Google" id="ProtNLM"/>
    </source>
</evidence>
<organism evidence="2 3">
    <name type="scientific">Celeribacter halophilus</name>
    <dbReference type="NCBI Taxonomy" id="576117"/>
    <lineage>
        <taxon>Bacteria</taxon>
        <taxon>Pseudomonadati</taxon>
        <taxon>Pseudomonadota</taxon>
        <taxon>Alphaproteobacteria</taxon>
        <taxon>Rhodobacterales</taxon>
        <taxon>Roseobacteraceae</taxon>
        <taxon>Celeribacter</taxon>
    </lineage>
</organism>
<gene>
    <name evidence="2" type="ORF">SAMN04488138_101134</name>
</gene>
<dbReference type="Proteomes" id="UP000183299">
    <property type="component" value="Unassembled WGS sequence"/>
</dbReference>
<reference evidence="2 3" key="1">
    <citation type="submission" date="2016-10" db="EMBL/GenBank/DDBJ databases">
        <authorList>
            <person name="de Groot N.N."/>
        </authorList>
    </citation>
    <scope>NUCLEOTIDE SEQUENCE [LARGE SCALE GENOMIC DNA]</scope>
    <source>
        <strain evidence="2 3">CGMCC 1.8891</strain>
    </source>
</reference>